<dbReference type="Proteomes" id="UP000436522">
    <property type="component" value="Unassembled WGS sequence"/>
</dbReference>
<name>A0A640VYB1_9RHOB</name>
<sequence>MLIRTDQEKRSIAFTLSPTQHMSPTRMLAGVVLAGTENALSL</sequence>
<dbReference type="RefSeq" id="WP_275113677.1">
    <property type="nucleotide sequence ID" value="NZ_BLIV01000005.1"/>
</dbReference>
<evidence type="ECO:0000313" key="1">
    <source>
        <dbReference type="EMBL" id="GFE51216.1"/>
    </source>
</evidence>
<gene>
    <name evidence="1" type="ORF">So717_29690</name>
</gene>
<organism evidence="1 2">
    <name type="scientific">Roseobacter cerasinus</name>
    <dbReference type="NCBI Taxonomy" id="2602289"/>
    <lineage>
        <taxon>Bacteria</taxon>
        <taxon>Pseudomonadati</taxon>
        <taxon>Pseudomonadota</taxon>
        <taxon>Alphaproteobacteria</taxon>
        <taxon>Rhodobacterales</taxon>
        <taxon>Roseobacteraceae</taxon>
        <taxon>Roseobacter</taxon>
    </lineage>
</organism>
<proteinExistence type="predicted"/>
<dbReference type="EMBL" id="BLIV01000005">
    <property type="protein sequence ID" value="GFE51216.1"/>
    <property type="molecule type" value="Genomic_DNA"/>
</dbReference>
<comment type="caution">
    <text evidence="1">The sequence shown here is derived from an EMBL/GenBank/DDBJ whole genome shotgun (WGS) entry which is preliminary data.</text>
</comment>
<accession>A0A640VYB1</accession>
<evidence type="ECO:0000313" key="2">
    <source>
        <dbReference type="Proteomes" id="UP000436522"/>
    </source>
</evidence>
<keyword evidence="2" id="KW-1185">Reference proteome</keyword>
<dbReference type="AlphaFoldDB" id="A0A640VYB1"/>
<protein>
    <submittedName>
        <fullName evidence="1">Uncharacterized protein</fullName>
    </submittedName>
</protein>
<reference evidence="1 2" key="1">
    <citation type="submission" date="2019-12" db="EMBL/GenBank/DDBJ databases">
        <title>Roseobacter cerasinus sp. nov., isolated from seawater around aquaculture.</title>
        <authorList>
            <person name="Muramatsu S."/>
            <person name="Takabe Y."/>
            <person name="Mori K."/>
            <person name="Takaichi S."/>
            <person name="Hanada S."/>
        </authorList>
    </citation>
    <scope>NUCLEOTIDE SEQUENCE [LARGE SCALE GENOMIC DNA]</scope>
    <source>
        <strain evidence="1 2">AI77</strain>
    </source>
</reference>